<dbReference type="AlphaFoldDB" id="A0A3B3HZQ2"/>
<dbReference type="Proteomes" id="UP000001038">
    <property type="component" value="Chromosome 18"/>
</dbReference>
<dbReference type="STRING" id="8090.ENSORLP00000037285"/>
<accession>A0A3B3HZQ2</accession>
<evidence type="ECO:0000313" key="3">
    <source>
        <dbReference type="Proteomes" id="UP000001038"/>
    </source>
</evidence>
<keyword evidence="1" id="KW-0812">Transmembrane</keyword>
<reference evidence="2" key="3">
    <citation type="submission" date="2025-09" db="UniProtKB">
        <authorList>
            <consortium name="Ensembl"/>
        </authorList>
    </citation>
    <scope>IDENTIFICATION</scope>
    <source>
        <strain evidence="2">Hd-rR</strain>
    </source>
</reference>
<evidence type="ECO:0000313" key="2">
    <source>
        <dbReference type="Ensembl" id="ENSORLP00000037285.1"/>
    </source>
</evidence>
<organism evidence="2 3">
    <name type="scientific">Oryzias latipes</name>
    <name type="common">Japanese rice fish</name>
    <name type="synonym">Japanese killifish</name>
    <dbReference type="NCBI Taxonomy" id="8090"/>
    <lineage>
        <taxon>Eukaryota</taxon>
        <taxon>Metazoa</taxon>
        <taxon>Chordata</taxon>
        <taxon>Craniata</taxon>
        <taxon>Vertebrata</taxon>
        <taxon>Euteleostomi</taxon>
        <taxon>Actinopterygii</taxon>
        <taxon>Neopterygii</taxon>
        <taxon>Teleostei</taxon>
        <taxon>Neoteleostei</taxon>
        <taxon>Acanthomorphata</taxon>
        <taxon>Ovalentaria</taxon>
        <taxon>Atherinomorphae</taxon>
        <taxon>Beloniformes</taxon>
        <taxon>Adrianichthyidae</taxon>
        <taxon>Oryziinae</taxon>
        <taxon>Oryzias</taxon>
    </lineage>
</organism>
<name>A0A3B3HZQ2_ORYLA</name>
<reference evidence="2 3" key="1">
    <citation type="journal article" date="2007" name="Nature">
        <title>The medaka draft genome and insights into vertebrate genome evolution.</title>
        <authorList>
            <person name="Kasahara M."/>
            <person name="Naruse K."/>
            <person name="Sasaki S."/>
            <person name="Nakatani Y."/>
            <person name="Qu W."/>
            <person name="Ahsan B."/>
            <person name="Yamada T."/>
            <person name="Nagayasu Y."/>
            <person name="Doi K."/>
            <person name="Kasai Y."/>
            <person name="Jindo T."/>
            <person name="Kobayashi D."/>
            <person name="Shimada A."/>
            <person name="Toyoda A."/>
            <person name="Kuroki Y."/>
            <person name="Fujiyama A."/>
            <person name="Sasaki T."/>
            <person name="Shimizu A."/>
            <person name="Asakawa S."/>
            <person name="Shimizu N."/>
            <person name="Hashimoto S."/>
            <person name="Yang J."/>
            <person name="Lee Y."/>
            <person name="Matsushima K."/>
            <person name="Sugano S."/>
            <person name="Sakaizumi M."/>
            <person name="Narita T."/>
            <person name="Ohishi K."/>
            <person name="Haga S."/>
            <person name="Ohta F."/>
            <person name="Nomoto H."/>
            <person name="Nogata K."/>
            <person name="Morishita T."/>
            <person name="Endo T."/>
            <person name="Shin-I T."/>
            <person name="Takeda H."/>
            <person name="Morishita S."/>
            <person name="Kohara Y."/>
        </authorList>
    </citation>
    <scope>NUCLEOTIDE SEQUENCE [LARGE SCALE GENOMIC DNA]</scope>
    <source>
        <strain evidence="2 3">Hd-rR</strain>
    </source>
</reference>
<feature type="transmembrane region" description="Helical" evidence="1">
    <location>
        <begin position="47"/>
        <end position="64"/>
    </location>
</feature>
<dbReference type="GeneTree" id="ENSGT00940000154658"/>
<proteinExistence type="predicted"/>
<dbReference type="Ensembl" id="ENSORLT00000042107.1">
    <property type="protein sequence ID" value="ENSORLP00000037285.1"/>
    <property type="gene ID" value="ENSORLG00000028831.1"/>
</dbReference>
<reference evidence="2" key="2">
    <citation type="submission" date="2025-08" db="UniProtKB">
        <authorList>
            <consortium name="Ensembl"/>
        </authorList>
    </citation>
    <scope>IDENTIFICATION</scope>
    <source>
        <strain evidence="2">Hd-rR</strain>
    </source>
</reference>
<evidence type="ECO:0000256" key="1">
    <source>
        <dbReference type="SAM" id="Phobius"/>
    </source>
</evidence>
<keyword evidence="1" id="KW-0472">Membrane</keyword>
<sequence length="143" mass="16641">MHFLSLAEERHQRPRWNEEIVILFWKNIHLVTLCLDSVLQVRLLVEILWPLFLFVILVAVRTTTKPVNKGQCHYPNKAMPSAGLLPWLQGMMCNIDNPCYNDPTPGETPGQVNNFNNSMYEPTPSFPFHSIYFFNSILNLRKI</sequence>
<keyword evidence="3" id="KW-1185">Reference proteome</keyword>
<keyword evidence="1" id="KW-1133">Transmembrane helix</keyword>
<dbReference type="Bgee" id="ENSORLG00000028831">
    <property type="expression patterns" value="Expressed in intestine and 5 other cell types or tissues"/>
</dbReference>
<dbReference type="InParanoid" id="A0A3B3HZQ2"/>
<protein>
    <submittedName>
        <fullName evidence="2">Uncharacterized protein</fullName>
    </submittedName>
</protein>